<dbReference type="Proteomes" id="UP001233999">
    <property type="component" value="Unassembled WGS sequence"/>
</dbReference>
<evidence type="ECO:0000256" key="4">
    <source>
        <dbReference type="ARBA" id="ARBA00023157"/>
    </source>
</evidence>
<feature type="chain" id="PRO_5041908051" description="Peptidase S1 domain-containing protein" evidence="7">
    <location>
        <begin position="17"/>
        <end position="290"/>
    </location>
</feature>
<dbReference type="SUPFAM" id="SSF50494">
    <property type="entry name" value="Trypsin-like serine proteases"/>
    <property type="match status" value="1"/>
</dbReference>
<comment type="caution">
    <text evidence="9">The sequence shown here is derived from an EMBL/GenBank/DDBJ whole genome shotgun (WGS) entry which is preliminary data.</text>
</comment>
<organism evidence="9 10">
    <name type="scientific">Diploptera punctata</name>
    <name type="common">Pacific beetle cockroach</name>
    <dbReference type="NCBI Taxonomy" id="6984"/>
    <lineage>
        <taxon>Eukaryota</taxon>
        <taxon>Metazoa</taxon>
        <taxon>Ecdysozoa</taxon>
        <taxon>Arthropoda</taxon>
        <taxon>Hexapoda</taxon>
        <taxon>Insecta</taxon>
        <taxon>Pterygota</taxon>
        <taxon>Neoptera</taxon>
        <taxon>Polyneoptera</taxon>
        <taxon>Dictyoptera</taxon>
        <taxon>Blattodea</taxon>
        <taxon>Blaberoidea</taxon>
        <taxon>Blaberidae</taxon>
        <taxon>Diplopterinae</taxon>
        <taxon>Diploptera</taxon>
    </lineage>
</organism>
<dbReference type="PRINTS" id="PR00722">
    <property type="entry name" value="CHYMOTRYPSIN"/>
</dbReference>
<keyword evidence="1 6" id="KW-0645">Protease</keyword>
<dbReference type="InterPro" id="IPR051487">
    <property type="entry name" value="Ser/Thr_Proteases_Immune/Dev"/>
</dbReference>
<keyword evidence="2 6" id="KW-0378">Hydrolase</keyword>
<gene>
    <name evidence="9" type="ORF">L9F63_021639</name>
</gene>
<dbReference type="PROSITE" id="PS00134">
    <property type="entry name" value="TRYPSIN_HIS"/>
    <property type="match status" value="1"/>
</dbReference>
<dbReference type="SMART" id="SM00020">
    <property type="entry name" value="Tryp_SPc"/>
    <property type="match status" value="1"/>
</dbReference>
<keyword evidence="4" id="KW-1015">Disulfide bond</keyword>
<name>A0AAD7ZP50_DIPPU</name>
<dbReference type="InterPro" id="IPR018114">
    <property type="entry name" value="TRYPSIN_HIS"/>
</dbReference>
<keyword evidence="10" id="KW-1185">Reference proteome</keyword>
<accession>A0AAD7ZP50</accession>
<dbReference type="InterPro" id="IPR001254">
    <property type="entry name" value="Trypsin_dom"/>
</dbReference>
<dbReference type="PROSITE" id="PS50240">
    <property type="entry name" value="TRYPSIN_DOM"/>
    <property type="match status" value="1"/>
</dbReference>
<evidence type="ECO:0000313" key="9">
    <source>
        <dbReference type="EMBL" id="KAJ9584010.1"/>
    </source>
</evidence>
<reference evidence="9" key="1">
    <citation type="journal article" date="2023" name="IScience">
        <title>Live-bearing cockroach genome reveals convergent evolutionary mechanisms linked to viviparity in insects and beyond.</title>
        <authorList>
            <person name="Fouks B."/>
            <person name="Harrison M.C."/>
            <person name="Mikhailova A.A."/>
            <person name="Marchal E."/>
            <person name="English S."/>
            <person name="Carruthers M."/>
            <person name="Jennings E.C."/>
            <person name="Chiamaka E.L."/>
            <person name="Frigard R.A."/>
            <person name="Pippel M."/>
            <person name="Attardo G.M."/>
            <person name="Benoit J.B."/>
            <person name="Bornberg-Bauer E."/>
            <person name="Tobe S.S."/>
        </authorList>
    </citation>
    <scope>NUCLEOTIDE SEQUENCE</scope>
    <source>
        <strain evidence="9">Stay&amp;Tobe</strain>
    </source>
</reference>
<dbReference type="InterPro" id="IPR043504">
    <property type="entry name" value="Peptidase_S1_PA_chymotrypsin"/>
</dbReference>
<evidence type="ECO:0000256" key="2">
    <source>
        <dbReference type="ARBA" id="ARBA00022801"/>
    </source>
</evidence>
<keyword evidence="3 6" id="KW-0720">Serine protease</keyword>
<comment type="similarity">
    <text evidence="5">Belongs to the peptidase S1 family. CLIP subfamily.</text>
</comment>
<evidence type="ECO:0000256" key="6">
    <source>
        <dbReference type="RuleBase" id="RU363034"/>
    </source>
</evidence>
<evidence type="ECO:0000259" key="8">
    <source>
        <dbReference type="PROSITE" id="PS50240"/>
    </source>
</evidence>
<dbReference type="Gene3D" id="2.40.10.10">
    <property type="entry name" value="Trypsin-like serine proteases"/>
    <property type="match status" value="2"/>
</dbReference>
<protein>
    <recommendedName>
        <fullName evidence="8">Peptidase S1 domain-containing protein</fullName>
    </recommendedName>
</protein>
<feature type="domain" description="Peptidase S1" evidence="8">
    <location>
        <begin position="50"/>
        <end position="285"/>
    </location>
</feature>
<feature type="signal peptide" evidence="7">
    <location>
        <begin position="1"/>
        <end position="16"/>
    </location>
</feature>
<dbReference type="InterPro" id="IPR001314">
    <property type="entry name" value="Peptidase_S1A"/>
</dbReference>
<dbReference type="GO" id="GO:0006508">
    <property type="term" value="P:proteolysis"/>
    <property type="evidence" value="ECO:0007669"/>
    <property type="project" value="UniProtKB-KW"/>
</dbReference>
<keyword evidence="7" id="KW-0732">Signal</keyword>
<evidence type="ECO:0000256" key="5">
    <source>
        <dbReference type="ARBA" id="ARBA00024195"/>
    </source>
</evidence>
<evidence type="ECO:0000256" key="3">
    <source>
        <dbReference type="ARBA" id="ARBA00022825"/>
    </source>
</evidence>
<dbReference type="FunFam" id="2.40.10.10:FF:000034">
    <property type="entry name" value="Eupolytin"/>
    <property type="match status" value="1"/>
</dbReference>
<dbReference type="EMBL" id="JASPKZ010007482">
    <property type="protein sequence ID" value="KAJ9584010.1"/>
    <property type="molecule type" value="Genomic_DNA"/>
</dbReference>
<reference evidence="9" key="2">
    <citation type="submission" date="2023-05" db="EMBL/GenBank/DDBJ databases">
        <authorList>
            <person name="Fouks B."/>
        </authorList>
    </citation>
    <scope>NUCLEOTIDE SEQUENCE</scope>
    <source>
        <strain evidence="9">Stay&amp;Tobe</strain>
        <tissue evidence="9">Testes</tissue>
    </source>
</reference>
<dbReference type="PANTHER" id="PTHR24256">
    <property type="entry name" value="TRYPTASE-RELATED"/>
    <property type="match status" value="1"/>
</dbReference>
<dbReference type="GO" id="GO:0004252">
    <property type="term" value="F:serine-type endopeptidase activity"/>
    <property type="evidence" value="ECO:0007669"/>
    <property type="project" value="InterPro"/>
</dbReference>
<evidence type="ECO:0000313" key="10">
    <source>
        <dbReference type="Proteomes" id="UP001233999"/>
    </source>
</evidence>
<dbReference type="AlphaFoldDB" id="A0AAD7ZP50"/>
<dbReference type="InterPro" id="IPR009003">
    <property type="entry name" value="Peptidase_S1_PA"/>
</dbReference>
<proteinExistence type="inferred from homology"/>
<dbReference type="PROSITE" id="PS00135">
    <property type="entry name" value="TRYPSIN_SER"/>
    <property type="match status" value="1"/>
</dbReference>
<dbReference type="Pfam" id="PF00089">
    <property type="entry name" value="Trypsin"/>
    <property type="match status" value="1"/>
</dbReference>
<evidence type="ECO:0000256" key="1">
    <source>
        <dbReference type="ARBA" id="ARBA00022670"/>
    </source>
</evidence>
<evidence type="ECO:0000256" key="7">
    <source>
        <dbReference type="SAM" id="SignalP"/>
    </source>
</evidence>
<sequence length="290" mass="30775">MKLLAFTLLLIGSAFAENAGIDFDNLVSMEPEVPIMAHVREAFVPGQSRIVGGSEASRHQFPYQVGIFINTADGTGFCGGSLLSDEWVLTAAHCAEPGNSFTVILAAHAIRENEDAQIQLTVTEKYVHPNYDSSRISNDVALLKLPTKVQLSDKVQTIRLPSRSQANQAFENAAATVSGWGRDSDNSNAISPILRFVQVPVITNTLCNLMFFGSIQSSNICTSGTGGKGTCNGDSGGPLVVVDSDGQVTQVGIVSFGIALGCEVGWPAAYARVTSYLDWISSTSGIAIRN</sequence>
<dbReference type="InterPro" id="IPR033116">
    <property type="entry name" value="TRYPSIN_SER"/>
</dbReference>
<dbReference type="CDD" id="cd00190">
    <property type="entry name" value="Tryp_SPc"/>
    <property type="match status" value="1"/>
</dbReference>